<gene>
    <name evidence="9" type="ORF">BFP71_05780</name>
</gene>
<keyword evidence="4 6" id="KW-1133">Transmembrane helix</keyword>
<protein>
    <submittedName>
        <fullName evidence="9">Uncharacterized protein</fullName>
    </submittedName>
</protein>
<accession>A0A1E5T7C0</accession>
<evidence type="ECO:0000256" key="1">
    <source>
        <dbReference type="ARBA" id="ARBA00004651"/>
    </source>
</evidence>
<reference evidence="9" key="1">
    <citation type="submission" date="2016-08" db="EMBL/GenBank/DDBJ databases">
        <title>Draft genome of Fabibacter sp. strain SK-8.</title>
        <authorList>
            <person name="Wong S.-K."/>
            <person name="Hamasaki K."/>
            <person name="Yoshizawa S."/>
        </authorList>
    </citation>
    <scope>NUCLEOTIDE SEQUENCE [LARGE SCALE GENOMIC DNA]</scope>
    <source>
        <strain evidence="9">SK-8</strain>
    </source>
</reference>
<evidence type="ECO:0000259" key="8">
    <source>
        <dbReference type="Pfam" id="PF12704"/>
    </source>
</evidence>
<feature type="transmembrane region" description="Helical" evidence="6">
    <location>
        <begin position="334"/>
        <end position="356"/>
    </location>
</feature>
<keyword evidence="5 6" id="KW-0472">Membrane</keyword>
<proteinExistence type="predicted"/>
<dbReference type="Pfam" id="PF02687">
    <property type="entry name" value="FtsX"/>
    <property type="match status" value="2"/>
</dbReference>
<feature type="transmembrane region" description="Helical" evidence="6">
    <location>
        <begin position="21"/>
        <end position="41"/>
    </location>
</feature>
<evidence type="ECO:0000256" key="6">
    <source>
        <dbReference type="SAM" id="Phobius"/>
    </source>
</evidence>
<dbReference type="EMBL" id="MDGQ01000003">
    <property type="protein sequence ID" value="OEK07273.1"/>
    <property type="molecule type" value="Genomic_DNA"/>
</dbReference>
<dbReference type="STRING" id="1563681.BFP71_05780"/>
<evidence type="ECO:0000313" key="10">
    <source>
        <dbReference type="Proteomes" id="UP000095552"/>
    </source>
</evidence>
<dbReference type="InterPro" id="IPR025857">
    <property type="entry name" value="MacB_PCD"/>
</dbReference>
<evidence type="ECO:0000256" key="5">
    <source>
        <dbReference type="ARBA" id="ARBA00023136"/>
    </source>
</evidence>
<feature type="transmembrane region" description="Helical" evidence="6">
    <location>
        <begin position="376"/>
        <end position="398"/>
    </location>
</feature>
<feature type="domain" description="ABC3 transporter permease C-terminal" evidence="7">
    <location>
        <begin position="669"/>
        <end position="781"/>
    </location>
</feature>
<keyword evidence="10" id="KW-1185">Reference proteome</keyword>
<dbReference type="AlphaFoldDB" id="A0A1E5T7C0"/>
<dbReference type="Pfam" id="PF12704">
    <property type="entry name" value="MacB_PCD"/>
    <property type="match status" value="1"/>
</dbReference>
<evidence type="ECO:0000256" key="2">
    <source>
        <dbReference type="ARBA" id="ARBA00022475"/>
    </source>
</evidence>
<evidence type="ECO:0000313" key="9">
    <source>
        <dbReference type="EMBL" id="OEK07273.1"/>
    </source>
</evidence>
<dbReference type="GO" id="GO:0005886">
    <property type="term" value="C:plasma membrane"/>
    <property type="evidence" value="ECO:0007669"/>
    <property type="project" value="UniProtKB-SubCell"/>
</dbReference>
<comment type="caution">
    <text evidence="9">The sequence shown here is derived from an EMBL/GenBank/DDBJ whole genome shotgun (WGS) entry which is preliminary data.</text>
</comment>
<feature type="transmembrane region" description="Helical" evidence="6">
    <location>
        <begin position="717"/>
        <end position="736"/>
    </location>
</feature>
<evidence type="ECO:0000259" key="7">
    <source>
        <dbReference type="Pfam" id="PF02687"/>
    </source>
</evidence>
<comment type="subcellular location">
    <subcellularLocation>
        <location evidence="1">Cell membrane</location>
        <topology evidence="1">Multi-pass membrane protein</topology>
    </subcellularLocation>
</comment>
<dbReference type="GO" id="GO:0022857">
    <property type="term" value="F:transmembrane transporter activity"/>
    <property type="evidence" value="ECO:0007669"/>
    <property type="project" value="TreeGrafter"/>
</dbReference>
<sequence length="788" mass="87876">MVKNIFKTAFRVFWREKGYSLMNIFGLTVGIAASMLLLLYVESEKSVNQFHRDIDNIFQVMEHQTYPNSVRTFDDNPGPLVTVFSDEMPEVEYMAAFTRSQEILLSIDDKGYKETGMWASEDFFEIFDVDFIEGQKENSLTDPSMVYISRSVKERIFGSETALTKTINFDGWGDYQVAGVFEDVPSATTIDFDFILPYQVWREVFTWVESWDNSGVKGLAKLSPGTDVDAFNQKIAGYINEKIPGRDHNVTIFLQPLKDRYLYNNFENGFISGGRITYAKLLTAVAYFILLIAIINFVNLATARSTKRAKEVGVKKIVGSTRGLLRAQFMTESLLLALISTALAGLIIMSVITPLNMLVGKSMSFSVSSIDQMSKLLIIGLGVGLLAGIYPALILSSFKPLSVVKGSFKSSGWSNGIRKGLVVFQFTISTLLIISTLVVRNQMDYIKSKNLGYNKEHLVTIPVEGALRDQVVQAQFKSTVLSNSNFKNVSFSGGTPLSFFSSTDAGFSWEGKVGELSNKFRIINTDVDFFDTYGIEIVKGRGFDPELATDTLNYIINEQAAEAMNVEDPILLPVSLWGSPGRIIGVVKDFHYSSLHEKIGPMVMPYRPNYPTDLTIKMTGQNVVESIAYLEKVMADINPSYPFEYSFVDVEYEQLYQNEATIGTLANYFSAIAIFISLLGLFGLSSFSADQRSKEIGIRKVLGARVSDITFQISKGFLVLVGVGFVLAAPLGYGFMNNWLQTFEYRTQIGVTVFILSAFISMFITLLAVSYHALKAAYTNPIQSLRSE</sequence>
<dbReference type="Proteomes" id="UP000095552">
    <property type="component" value="Unassembled WGS sequence"/>
</dbReference>
<organism evidence="9 10">
    <name type="scientific">Roseivirga misakiensis</name>
    <dbReference type="NCBI Taxonomy" id="1563681"/>
    <lineage>
        <taxon>Bacteria</taxon>
        <taxon>Pseudomonadati</taxon>
        <taxon>Bacteroidota</taxon>
        <taxon>Cytophagia</taxon>
        <taxon>Cytophagales</taxon>
        <taxon>Roseivirgaceae</taxon>
        <taxon>Roseivirga</taxon>
    </lineage>
</organism>
<dbReference type="PANTHER" id="PTHR30572:SF18">
    <property type="entry name" value="ABC-TYPE MACROLIDE FAMILY EXPORT SYSTEM PERMEASE COMPONENT 2"/>
    <property type="match status" value="1"/>
</dbReference>
<feature type="domain" description="ABC3 transporter permease C-terminal" evidence="7">
    <location>
        <begin position="285"/>
        <end position="398"/>
    </location>
</feature>
<dbReference type="InterPro" id="IPR050250">
    <property type="entry name" value="Macrolide_Exporter_MacB"/>
</dbReference>
<keyword evidence="2" id="KW-1003">Cell membrane</keyword>
<feature type="transmembrane region" description="Helical" evidence="6">
    <location>
        <begin position="665"/>
        <end position="684"/>
    </location>
</feature>
<feature type="transmembrane region" description="Helical" evidence="6">
    <location>
        <begin position="748"/>
        <end position="769"/>
    </location>
</feature>
<evidence type="ECO:0000256" key="3">
    <source>
        <dbReference type="ARBA" id="ARBA00022692"/>
    </source>
</evidence>
<feature type="transmembrane region" description="Helical" evidence="6">
    <location>
        <begin position="419"/>
        <end position="439"/>
    </location>
</feature>
<feature type="transmembrane region" description="Helical" evidence="6">
    <location>
        <begin position="281"/>
        <end position="301"/>
    </location>
</feature>
<name>A0A1E5T7C0_9BACT</name>
<evidence type="ECO:0000256" key="4">
    <source>
        <dbReference type="ARBA" id="ARBA00022989"/>
    </source>
</evidence>
<dbReference type="InterPro" id="IPR003838">
    <property type="entry name" value="ABC3_permease_C"/>
</dbReference>
<feature type="domain" description="MacB-like periplasmic core" evidence="8">
    <location>
        <begin position="20"/>
        <end position="236"/>
    </location>
</feature>
<dbReference type="PANTHER" id="PTHR30572">
    <property type="entry name" value="MEMBRANE COMPONENT OF TRANSPORTER-RELATED"/>
    <property type="match status" value="1"/>
</dbReference>
<keyword evidence="3 6" id="KW-0812">Transmembrane</keyword>